<keyword evidence="1" id="KW-1133">Transmembrane helix</keyword>
<feature type="transmembrane region" description="Helical" evidence="1">
    <location>
        <begin position="147"/>
        <end position="171"/>
    </location>
</feature>
<organism evidence="2 3">
    <name type="scientific">Paractinoplanes ovalisporus</name>
    <dbReference type="NCBI Taxonomy" id="2810368"/>
    <lineage>
        <taxon>Bacteria</taxon>
        <taxon>Bacillati</taxon>
        <taxon>Actinomycetota</taxon>
        <taxon>Actinomycetes</taxon>
        <taxon>Micromonosporales</taxon>
        <taxon>Micromonosporaceae</taxon>
        <taxon>Paractinoplanes</taxon>
    </lineage>
</organism>
<keyword evidence="1" id="KW-0812">Transmembrane</keyword>
<gene>
    <name evidence="2" type="ORF">JIG36_25585</name>
</gene>
<feature type="transmembrane region" description="Helical" evidence="1">
    <location>
        <begin position="23"/>
        <end position="43"/>
    </location>
</feature>
<feature type="transmembrane region" description="Helical" evidence="1">
    <location>
        <begin position="114"/>
        <end position="135"/>
    </location>
</feature>
<keyword evidence="3" id="KW-1185">Reference proteome</keyword>
<dbReference type="EMBL" id="JAENHP010000008">
    <property type="protein sequence ID" value="MBM2618936.1"/>
    <property type="molecule type" value="Genomic_DNA"/>
</dbReference>
<evidence type="ECO:0000313" key="2">
    <source>
        <dbReference type="EMBL" id="MBM2618936.1"/>
    </source>
</evidence>
<proteinExistence type="predicted"/>
<evidence type="ECO:0000313" key="3">
    <source>
        <dbReference type="Proteomes" id="UP000632138"/>
    </source>
</evidence>
<dbReference type="Proteomes" id="UP000632138">
    <property type="component" value="Unassembled WGS sequence"/>
</dbReference>
<protein>
    <submittedName>
        <fullName evidence="2">Uncharacterized protein</fullName>
    </submittedName>
</protein>
<name>A0ABS2AI94_9ACTN</name>
<feature type="transmembrane region" description="Helical" evidence="1">
    <location>
        <begin position="74"/>
        <end position="93"/>
    </location>
</feature>
<reference evidence="2 3" key="1">
    <citation type="submission" date="2021-01" db="EMBL/GenBank/DDBJ databases">
        <title>Actinoplanes sp. nov. LDG1-06 isolated from lichen.</title>
        <authorList>
            <person name="Saeng-In P."/>
            <person name="Phongsopitanun W."/>
            <person name="Kanchanasin P."/>
            <person name="Yuki M."/>
            <person name="Kudo T."/>
            <person name="Ohkuma M."/>
            <person name="Tanasupawat S."/>
        </authorList>
    </citation>
    <scope>NUCLEOTIDE SEQUENCE [LARGE SCALE GENOMIC DNA]</scope>
    <source>
        <strain evidence="2 3">LDG1-06</strain>
    </source>
</reference>
<sequence length="238" mass="25425">MSSEALLDHLKGLRRTVRHDRQAYAVPLLLFGVLTLAAAPLYLDSEGPDALRAAQQNPALAGLGGDLLQNSAAIGWYWLAALILGYLGTLWWYRRHALAVGVQTSTRKYLQAGVAGVLGGLALGPVLQFLAVNTYTSVSEAARRILFPLYALLSLGLIPILVITIGVLVLARVERSRLLALTAGILAVTLAAAVIYVNAPPFGDTFPRWGYVLTVLPPAAVLLTTGIIAAVRTRRTHT</sequence>
<keyword evidence="1" id="KW-0472">Membrane</keyword>
<accession>A0ABS2AI94</accession>
<dbReference type="RefSeq" id="WP_203378938.1">
    <property type="nucleotide sequence ID" value="NZ_JAENHP010000008.1"/>
</dbReference>
<comment type="caution">
    <text evidence="2">The sequence shown here is derived from an EMBL/GenBank/DDBJ whole genome shotgun (WGS) entry which is preliminary data.</text>
</comment>
<evidence type="ECO:0000256" key="1">
    <source>
        <dbReference type="SAM" id="Phobius"/>
    </source>
</evidence>
<feature type="transmembrane region" description="Helical" evidence="1">
    <location>
        <begin position="209"/>
        <end position="231"/>
    </location>
</feature>
<feature type="transmembrane region" description="Helical" evidence="1">
    <location>
        <begin position="178"/>
        <end position="197"/>
    </location>
</feature>